<dbReference type="GeneID" id="115884395"/>
<feature type="domain" description="Calponin-homology (CH)" evidence="7">
    <location>
        <begin position="8"/>
        <end position="116"/>
    </location>
</feature>
<organism evidence="8 9">
    <name type="scientific">Sitophilus oryzae</name>
    <name type="common">Rice weevil</name>
    <name type="synonym">Curculio oryzae</name>
    <dbReference type="NCBI Taxonomy" id="7048"/>
    <lineage>
        <taxon>Eukaryota</taxon>
        <taxon>Metazoa</taxon>
        <taxon>Ecdysozoa</taxon>
        <taxon>Arthropoda</taxon>
        <taxon>Hexapoda</taxon>
        <taxon>Insecta</taxon>
        <taxon>Pterygota</taxon>
        <taxon>Neoptera</taxon>
        <taxon>Endopterygota</taxon>
        <taxon>Coleoptera</taxon>
        <taxon>Polyphaga</taxon>
        <taxon>Cucujiformia</taxon>
        <taxon>Curculionidae</taxon>
        <taxon>Dryophthorinae</taxon>
        <taxon>Sitophilus</taxon>
    </lineage>
</organism>
<dbReference type="InterPro" id="IPR001715">
    <property type="entry name" value="CH_dom"/>
</dbReference>
<dbReference type="InterPro" id="IPR036872">
    <property type="entry name" value="CH_dom_sf"/>
</dbReference>
<dbReference type="PROSITE" id="PS50021">
    <property type="entry name" value="CH"/>
    <property type="match status" value="1"/>
</dbReference>
<reference evidence="9" key="1">
    <citation type="submission" date="2025-08" db="UniProtKB">
        <authorList>
            <consortium name="RefSeq"/>
        </authorList>
    </citation>
    <scope>IDENTIFICATION</scope>
    <source>
        <tissue evidence="9">Gonads</tissue>
    </source>
</reference>
<dbReference type="GO" id="GO:0034993">
    <property type="term" value="C:meiotic nuclear membrane microtubule tethering complex"/>
    <property type="evidence" value="ECO:0007669"/>
    <property type="project" value="TreeGrafter"/>
</dbReference>
<protein>
    <submittedName>
        <fullName evidence="9">Nesprin-1-like</fullName>
    </submittedName>
</protein>
<dbReference type="FunFam" id="1.20.58.60:FF:000219">
    <property type="entry name" value="Uncharacterized protein, isoform J"/>
    <property type="match status" value="1"/>
</dbReference>
<evidence type="ECO:0000256" key="2">
    <source>
        <dbReference type="ARBA" id="ARBA00022692"/>
    </source>
</evidence>
<keyword evidence="4" id="KW-1133">Transmembrane helix</keyword>
<dbReference type="SUPFAM" id="SSF46966">
    <property type="entry name" value="Spectrin repeat"/>
    <property type="match status" value="5"/>
</dbReference>
<dbReference type="GO" id="GO:0005640">
    <property type="term" value="C:nuclear outer membrane"/>
    <property type="evidence" value="ECO:0007669"/>
    <property type="project" value="TreeGrafter"/>
</dbReference>
<keyword evidence="8" id="KW-1185">Reference proteome</keyword>
<feature type="coiled-coil region" evidence="6">
    <location>
        <begin position="548"/>
        <end position="575"/>
    </location>
</feature>
<gene>
    <name evidence="9" type="primary">LOC115884395</name>
</gene>
<dbReference type="Gene3D" id="1.20.58.60">
    <property type="match status" value="4"/>
</dbReference>
<dbReference type="SUPFAM" id="SSF47576">
    <property type="entry name" value="Calponin-homology domain, CH-domain"/>
    <property type="match status" value="1"/>
</dbReference>
<keyword evidence="6" id="KW-0175">Coiled coil</keyword>
<keyword evidence="3" id="KW-0677">Repeat</keyword>
<keyword evidence="2" id="KW-0812">Transmembrane</keyword>
<dbReference type="GO" id="GO:0051015">
    <property type="term" value="F:actin filament binding"/>
    <property type="evidence" value="ECO:0007669"/>
    <property type="project" value="TreeGrafter"/>
</dbReference>
<name>A0A6J2Y4T5_SITOR</name>
<evidence type="ECO:0000256" key="1">
    <source>
        <dbReference type="ARBA" id="ARBA00004370"/>
    </source>
</evidence>
<dbReference type="SMART" id="SM00033">
    <property type="entry name" value="CH"/>
    <property type="match status" value="1"/>
</dbReference>
<dbReference type="OrthoDB" id="6538186at2759"/>
<dbReference type="InterPro" id="IPR018159">
    <property type="entry name" value="Spectrin/alpha-actinin"/>
</dbReference>
<evidence type="ECO:0000313" key="8">
    <source>
        <dbReference type="Proteomes" id="UP000504635"/>
    </source>
</evidence>
<feature type="non-terminal residue" evidence="9">
    <location>
        <position position="1044"/>
    </location>
</feature>
<evidence type="ECO:0000256" key="6">
    <source>
        <dbReference type="SAM" id="Coils"/>
    </source>
</evidence>
<comment type="subcellular location">
    <subcellularLocation>
        <location evidence="1">Membrane</location>
    </subcellularLocation>
</comment>
<dbReference type="Pfam" id="PF25034">
    <property type="entry name" value="Spectrin_SYNE1"/>
    <property type="match status" value="2"/>
</dbReference>
<evidence type="ECO:0000256" key="5">
    <source>
        <dbReference type="ARBA" id="ARBA00023136"/>
    </source>
</evidence>
<dbReference type="InParanoid" id="A0A6J2Y4T5"/>
<keyword evidence="5" id="KW-0472">Membrane</keyword>
<dbReference type="FunFam" id="1.10.418.10:FF:000033">
    <property type="entry name" value="nesprin-1 isoform X1"/>
    <property type="match status" value="1"/>
</dbReference>
<evidence type="ECO:0000256" key="4">
    <source>
        <dbReference type="ARBA" id="ARBA00022989"/>
    </source>
</evidence>
<proteinExistence type="predicted"/>
<dbReference type="Pfam" id="PF00307">
    <property type="entry name" value="CH"/>
    <property type="match status" value="1"/>
</dbReference>
<dbReference type="AlphaFoldDB" id="A0A6J2Y4T5"/>
<dbReference type="Gene3D" id="1.10.418.10">
    <property type="entry name" value="Calponin-like domain"/>
    <property type="match status" value="1"/>
</dbReference>
<dbReference type="RefSeq" id="XP_030758813.1">
    <property type="nucleotide sequence ID" value="XM_030902953.1"/>
</dbReference>
<dbReference type="SMART" id="SM00150">
    <property type="entry name" value="SPEC"/>
    <property type="match status" value="4"/>
</dbReference>
<accession>A0A6J2Y4T5</accession>
<evidence type="ECO:0000313" key="9">
    <source>
        <dbReference type="RefSeq" id="XP_030758813.1"/>
    </source>
</evidence>
<sequence>MDSLFDNKGMLNVALSCLILAFFLYPLHSGIEVRDFGASWRDGVAFLAIIDAIKKNLVNIAEMKKASNRDRLETAFDVAESHLGIPKILDPEDVDVPKPDEKSIMTYVAQFLHKYPEPKATGPDAIAAIQEQYSELLSWLLKKTQHLDHLQQTNSLPLDYNEYSAFKAEVDDRQKLYTRLKNLIESQSPVSIAKESWSEVTRLWDKLQLQLLYWLWLLDSRLPGDFKTIGEWLAKAEKLLYCDEIPTVMNEETATIISRKLEEHKAFFADLPAVEQRFARARQSPLANEVPSEQLNNMAVRLNEVGPKAAQRRVRLKFLEHKCCLIAFLQLTETKLKSWTAKYGRVDKVVQLLDQYRNFVSKNHIFQEFNKAFRDMQAVIEEYKRDGNIDKFMRDIAERWKNVSMELRCVQSMLEEVVAYWRRWDSLAPEFDTWLNQAEQAMTLDEEGKMEFFQDITVYRDKYQLLGDTVSFLIATVEDPIAAELRNTYQNMTERWDKIYPHINKYSHAGDILRNRKDFRAGVEVLSNWLRKAEETLNAPSLGSMDRIRLHRDTLIKLQSEVEEIENLFKNISKAFQTLIQDLSRDEVDKMMNTLKQEKEALVRVRALIPAQIHLFNQLLIQQESLEAGQKEINDWLDNAEGLLSTLTLEADKEQLKDQLDKVKTFFTRTLYYKSMLDSKNKVLNNIVKSVDRASNPDIIQMTENMEQLNDRFAYVTQNAQIWEQRLQEALRCWYNFSESERVISNWLNHAEKLISEKRIDSKSIVEEHKNFFESVNERWIHELVQSAQDLCNCLPKEQHSPITSSVHHLQNKWKEVLSFAPLHLMRLEFRLDENTFQYYIKELEKEIQNEHLAVNKQENVELVIARHKDFFGPRGPLFETQKSLRNLEQIAQVYSQNCPDDKSLQESLKKAEELWKNVNLKIENVQQQLERIPQKWDQYRIKFSEMVRWMDSIDDALKNILTDVSTPEEFDREIAAFKAICQEADQKREDMKWLVQTLDYLVSHCPESEAIAEQKTLENLILRYKNLIPSLEITMTKTETMSK</sequence>
<dbReference type="PANTHER" id="PTHR47535:SF1">
    <property type="entry name" value="NESPRIN-1"/>
    <property type="match status" value="1"/>
</dbReference>
<evidence type="ECO:0000256" key="3">
    <source>
        <dbReference type="ARBA" id="ARBA00022737"/>
    </source>
</evidence>
<dbReference type="InterPro" id="IPR057057">
    <property type="entry name" value="Spectrin_SYNE1"/>
</dbReference>
<dbReference type="GO" id="GO:0005737">
    <property type="term" value="C:cytoplasm"/>
    <property type="evidence" value="ECO:0007669"/>
    <property type="project" value="TreeGrafter"/>
</dbReference>
<dbReference type="Proteomes" id="UP000504635">
    <property type="component" value="Unplaced"/>
</dbReference>
<dbReference type="InterPro" id="IPR052403">
    <property type="entry name" value="LINC-complex_assoc"/>
</dbReference>
<dbReference type="PANTHER" id="PTHR47535">
    <property type="entry name" value="MUSCLE-SPECIFIC PROTEIN 300 KDA, ISOFORM G"/>
    <property type="match status" value="1"/>
</dbReference>
<dbReference type="GO" id="GO:0007097">
    <property type="term" value="P:nuclear migration"/>
    <property type="evidence" value="ECO:0007669"/>
    <property type="project" value="TreeGrafter"/>
</dbReference>
<dbReference type="KEGG" id="soy:115884395"/>
<evidence type="ECO:0000259" key="7">
    <source>
        <dbReference type="PROSITE" id="PS50021"/>
    </source>
</evidence>